<dbReference type="EMBL" id="JACIDO010000005">
    <property type="protein sequence ID" value="MBB3936581.1"/>
    <property type="molecule type" value="Genomic_DNA"/>
</dbReference>
<dbReference type="AlphaFoldDB" id="A0A7W6BZH5"/>
<proteinExistence type="predicted"/>
<name>A0A7W6BZH5_9HYPH</name>
<dbReference type="OrthoDB" id="8457010at2"/>
<evidence type="ECO:0000313" key="1">
    <source>
        <dbReference type="EMBL" id="MBB3936581.1"/>
    </source>
</evidence>
<comment type="caution">
    <text evidence="1">The sequence shown here is derived from an EMBL/GenBank/DDBJ whole genome shotgun (WGS) entry which is preliminary data.</text>
</comment>
<sequence>MTELSAHIQEAIRATPIEHPEHATLDELEAIGAKVADCHANAAAWVSAHPGYRVVPGWLIAAQGLVVPHSNVETSAGRLLDVTPREDGDSARIFQFIRWHGSDEEFRSLPTQGRYVPADGFSLAFADGSHLGA</sequence>
<evidence type="ECO:0000313" key="2">
    <source>
        <dbReference type="Proteomes" id="UP000531216"/>
    </source>
</evidence>
<accession>A0A7W6BZH5</accession>
<dbReference type="Proteomes" id="UP000531216">
    <property type="component" value="Unassembled WGS sequence"/>
</dbReference>
<reference evidence="1 2" key="1">
    <citation type="submission" date="2020-08" db="EMBL/GenBank/DDBJ databases">
        <title>Genomic Encyclopedia of Type Strains, Phase IV (KMG-IV): sequencing the most valuable type-strain genomes for metagenomic binning, comparative biology and taxonomic classification.</title>
        <authorList>
            <person name="Goeker M."/>
        </authorList>
    </citation>
    <scope>NUCLEOTIDE SEQUENCE [LARGE SCALE GENOMIC DNA]</scope>
    <source>
        <strain evidence="1 2">DSM 25024</strain>
    </source>
</reference>
<keyword evidence="2" id="KW-1185">Reference proteome</keyword>
<gene>
    <name evidence="1" type="ORF">GGR05_002735</name>
</gene>
<protein>
    <submittedName>
        <fullName evidence="1">Uncharacterized protein</fullName>
    </submittedName>
</protein>
<dbReference type="RefSeq" id="WP_090962291.1">
    <property type="nucleotide sequence ID" value="NZ_FOOA01000005.1"/>
</dbReference>
<organism evidence="1 2">
    <name type="scientific">Aureimonas phyllosphaerae</name>
    <dbReference type="NCBI Taxonomy" id="1166078"/>
    <lineage>
        <taxon>Bacteria</taxon>
        <taxon>Pseudomonadati</taxon>
        <taxon>Pseudomonadota</taxon>
        <taxon>Alphaproteobacteria</taxon>
        <taxon>Hyphomicrobiales</taxon>
        <taxon>Aurantimonadaceae</taxon>
        <taxon>Aureimonas</taxon>
    </lineage>
</organism>